<name>A0A4R8PZJ7_9PEZI</name>
<dbReference type="InterPro" id="IPR014347">
    <property type="entry name" value="Tautomerase/MIF_sf"/>
</dbReference>
<evidence type="ECO:0000313" key="2">
    <source>
        <dbReference type="EMBL" id="TDZ31427.1"/>
    </source>
</evidence>
<evidence type="ECO:0000313" key="3">
    <source>
        <dbReference type="Proteomes" id="UP000295083"/>
    </source>
</evidence>
<accession>A0A4R8PZJ7</accession>
<evidence type="ECO:0000259" key="1">
    <source>
        <dbReference type="Pfam" id="PF14832"/>
    </source>
</evidence>
<reference evidence="2 3" key="1">
    <citation type="submission" date="2018-11" db="EMBL/GenBank/DDBJ databases">
        <title>Genome sequence and assembly of Colletotrichum spinosum.</title>
        <authorList>
            <person name="Gan P."/>
            <person name="Shirasu K."/>
        </authorList>
    </citation>
    <scope>NUCLEOTIDE SEQUENCE [LARGE SCALE GENOMIC DNA]</scope>
    <source>
        <strain evidence="2 3">CBS 515.97</strain>
    </source>
</reference>
<sequence>MPLWLVYHTPDSFVDIESKQAFVKDVTAWYMRIGLPAFYVIVNFLPMAPGTIWKGAEIPSKPFVRMSMDHIAVRLDDDADVYHRVTESFEQLLKPHIADKGYDYEYHVDETPRDLWRVNGFIPPGFGSVAEKKWFDLNKPVPYEAKDGVVEDTKLSSAAKAEADSK</sequence>
<dbReference type="EMBL" id="QAPG01000105">
    <property type="protein sequence ID" value="TDZ31427.1"/>
    <property type="molecule type" value="Genomic_DNA"/>
</dbReference>
<dbReference type="AlphaFoldDB" id="A0A4R8PZJ7"/>
<protein>
    <recommendedName>
        <fullName evidence="1">Tautomerase cis-CaaD-like domain-containing protein</fullName>
    </recommendedName>
</protein>
<keyword evidence="3" id="KW-1185">Reference proteome</keyword>
<gene>
    <name evidence="2" type="ORF">C8035_v005876</name>
</gene>
<dbReference type="Pfam" id="PF14832">
    <property type="entry name" value="Tautomerase_3"/>
    <property type="match status" value="1"/>
</dbReference>
<organism evidence="2 3">
    <name type="scientific">Colletotrichum spinosum</name>
    <dbReference type="NCBI Taxonomy" id="1347390"/>
    <lineage>
        <taxon>Eukaryota</taxon>
        <taxon>Fungi</taxon>
        <taxon>Dikarya</taxon>
        <taxon>Ascomycota</taxon>
        <taxon>Pezizomycotina</taxon>
        <taxon>Sordariomycetes</taxon>
        <taxon>Hypocreomycetidae</taxon>
        <taxon>Glomerellales</taxon>
        <taxon>Glomerellaceae</taxon>
        <taxon>Colletotrichum</taxon>
        <taxon>Colletotrichum orbiculare species complex</taxon>
    </lineage>
</organism>
<dbReference type="Gene3D" id="3.30.429.10">
    <property type="entry name" value="Macrophage Migration Inhibitory Factor"/>
    <property type="match status" value="1"/>
</dbReference>
<comment type="caution">
    <text evidence="2">The sequence shown here is derived from an EMBL/GenBank/DDBJ whole genome shotgun (WGS) entry which is preliminary data.</text>
</comment>
<dbReference type="Proteomes" id="UP000295083">
    <property type="component" value="Unassembled WGS sequence"/>
</dbReference>
<proteinExistence type="predicted"/>
<feature type="domain" description="Tautomerase cis-CaaD-like" evidence="1">
    <location>
        <begin position="1"/>
        <end position="139"/>
    </location>
</feature>
<dbReference type="InterPro" id="IPR028116">
    <property type="entry name" value="Cis-CaaD-like"/>
</dbReference>